<organism evidence="1">
    <name type="scientific">Schistosoma japonicum</name>
    <name type="common">Blood fluke</name>
    <dbReference type="NCBI Taxonomy" id="6182"/>
    <lineage>
        <taxon>Eukaryota</taxon>
        <taxon>Metazoa</taxon>
        <taxon>Spiralia</taxon>
        <taxon>Lophotrochozoa</taxon>
        <taxon>Platyhelminthes</taxon>
        <taxon>Trematoda</taxon>
        <taxon>Digenea</taxon>
        <taxon>Strigeidida</taxon>
        <taxon>Schistosomatoidea</taxon>
        <taxon>Schistosomatidae</taxon>
        <taxon>Schistosoma</taxon>
    </lineage>
</organism>
<accession>Q5BSL0</accession>
<reference evidence="1" key="2">
    <citation type="journal article" date="2006" name="PLoS Pathog.">
        <title>New perspectives on host-parasite interplay by comparative transcriptomic and proteomic analyses of Schistosoma japonicum.</title>
        <authorList>
            <person name="Liu F."/>
            <person name="Lu J."/>
            <person name="Hu W."/>
            <person name="Wang S.Y."/>
            <person name="Cui S.J."/>
            <person name="Chi M."/>
            <person name="Yan Q."/>
            <person name="Wang X.R."/>
            <person name="Song H.D."/>
            <person name="Xu X.N."/>
            <person name="Wang J.J."/>
            <person name="Zhang X.L."/>
            <person name="Zhang X."/>
            <person name="Wang Z.Q."/>
            <person name="Xue C.L."/>
            <person name="Brindley P.J."/>
            <person name="McManus D.P."/>
            <person name="Yang P.Y."/>
            <person name="Feng Z."/>
            <person name="Chen Z."/>
            <person name="Han Z.G."/>
        </authorList>
    </citation>
    <scope>NUCLEOTIDE SEQUENCE</scope>
</reference>
<proteinExistence type="evidence at transcript level"/>
<protein>
    <submittedName>
        <fullName evidence="1">Uncharacterized protein</fullName>
    </submittedName>
</protein>
<sequence>MYIEYIPVIIMLIPIRIMVKFDQENNDMVMNNSPIRLIEGGRARLARLAISHHVAISGKTI</sequence>
<dbReference type="EMBL" id="AY915254">
    <property type="protein sequence ID" value="AAX30475.1"/>
    <property type="molecule type" value="mRNA"/>
</dbReference>
<evidence type="ECO:0000313" key="1">
    <source>
        <dbReference type="EMBL" id="AAX30475.1"/>
    </source>
</evidence>
<dbReference type="AlphaFoldDB" id="Q5BSL0"/>
<reference evidence="1" key="1">
    <citation type="submission" date="2005-01" db="EMBL/GenBank/DDBJ databases">
        <authorList>
            <person name="Han Z."/>
        </authorList>
    </citation>
    <scope>NUCLEOTIDE SEQUENCE</scope>
</reference>
<name>Q5BSL0_SCHJA</name>